<sequence>MGVRLQIIFAVAFFISSTLAADCVGGGYGDQTCTNNPCPNGQRCQLDEVVCVRGPCVVTNFNNSSWPVRSCRPYRNCGVNEEWRDCAQFCEPSCASPAPLCPEICQPGKCQCREGYFRRNGICVSYTPGCGGITIQGPGG</sequence>
<feature type="domain" description="TIL" evidence="3">
    <location>
        <begin position="77"/>
        <end position="125"/>
    </location>
</feature>
<evidence type="ECO:0000256" key="1">
    <source>
        <dbReference type="ARBA" id="ARBA00022900"/>
    </source>
</evidence>
<proteinExistence type="predicted"/>
<dbReference type="GO" id="GO:0004867">
    <property type="term" value="F:serine-type endopeptidase inhibitor activity"/>
    <property type="evidence" value="ECO:0007669"/>
    <property type="project" value="UniProtKB-KW"/>
</dbReference>
<keyword evidence="5" id="KW-1185">Reference proteome</keyword>
<accession>A0AA36DML1</accession>
<dbReference type="Proteomes" id="UP001176961">
    <property type="component" value="Unassembled WGS sequence"/>
</dbReference>
<gene>
    <name evidence="4" type="ORF">CYNAS_LOCUS2454</name>
</gene>
<dbReference type="Pfam" id="PF01826">
    <property type="entry name" value="TIL"/>
    <property type="match status" value="1"/>
</dbReference>
<dbReference type="EMBL" id="CATQJL010000001">
    <property type="protein sequence ID" value="CAJ0590471.1"/>
    <property type="molecule type" value="Genomic_DNA"/>
</dbReference>
<evidence type="ECO:0000259" key="3">
    <source>
        <dbReference type="Pfam" id="PF01826"/>
    </source>
</evidence>
<dbReference type="InterPro" id="IPR036084">
    <property type="entry name" value="Ser_inhib-like_sf"/>
</dbReference>
<feature type="signal peptide" evidence="2">
    <location>
        <begin position="1"/>
        <end position="20"/>
    </location>
</feature>
<evidence type="ECO:0000313" key="4">
    <source>
        <dbReference type="EMBL" id="CAJ0590471.1"/>
    </source>
</evidence>
<reference evidence="4" key="1">
    <citation type="submission" date="2023-07" db="EMBL/GenBank/DDBJ databases">
        <authorList>
            <consortium name="CYATHOMIX"/>
        </authorList>
    </citation>
    <scope>NUCLEOTIDE SEQUENCE</scope>
    <source>
        <strain evidence="4">N/A</strain>
    </source>
</reference>
<feature type="chain" id="PRO_5041316698" description="TIL domain-containing protein" evidence="2">
    <location>
        <begin position="21"/>
        <end position="140"/>
    </location>
</feature>
<dbReference type="SUPFAM" id="SSF57567">
    <property type="entry name" value="Serine protease inhibitors"/>
    <property type="match status" value="1"/>
</dbReference>
<evidence type="ECO:0000313" key="5">
    <source>
        <dbReference type="Proteomes" id="UP001176961"/>
    </source>
</evidence>
<name>A0AA36DML1_CYLNA</name>
<dbReference type="InterPro" id="IPR002919">
    <property type="entry name" value="TIL_dom"/>
</dbReference>
<protein>
    <recommendedName>
        <fullName evidence="3">TIL domain-containing protein</fullName>
    </recommendedName>
</protein>
<dbReference type="CDD" id="cd19941">
    <property type="entry name" value="TIL"/>
    <property type="match status" value="1"/>
</dbReference>
<keyword evidence="1" id="KW-0646">Protease inhibitor</keyword>
<comment type="caution">
    <text evidence="4">The sequence shown here is derived from an EMBL/GenBank/DDBJ whole genome shotgun (WGS) entry which is preliminary data.</text>
</comment>
<evidence type="ECO:0000256" key="2">
    <source>
        <dbReference type="SAM" id="SignalP"/>
    </source>
</evidence>
<dbReference type="Gene3D" id="2.10.25.10">
    <property type="entry name" value="Laminin"/>
    <property type="match status" value="1"/>
</dbReference>
<keyword evidence="1" id="KW-0722">Serine protease inhibitor</keyword>
<keyword evidence="2" id="KW-0732">Signal</keyword>
<dbReference type="AlphaFoldDB" id="A0AA36DML1"/>
<organism evidence="4 5">
    <name type="scientific">Cylicocyclus nassatus</name>
    <name type="common">Nematode worm</name>
    <dbReference type="NCBI Taxonomy" id="53992"/>
    <lineage>
        <taxon>Eukaryota</taxon>
        <taxon>Metazoa</taxon>
        <taxon>Ecdysozoa</taxon>
        <taxon>Nematoda</taxon>
        <taxon>Chromadorea</taxon>
        <taxon>Rhabditida</taxon>
        <taxon>Rhabditina</taxon>
        <taxon>Rhabditomorpha</taxon>
        <taxon>Strongyloidea</taxon>
        <taxon>Strongylidae</taxon>
        <taxon>Cylicocyclus</taxon>
    </lineage>
</organism>